<reference evidence="1 2" key="2">
    <citation type="submission" date="2024-02" db="EMBL/GenBank/DDBJ databases">
        <title>The Genome Sequence of Enterococcus diestrammenae JM9A.</title>
        <authorList>
            <person name="Earl A."/>
            <person name="Manson A."/>
            <person name="Gilmore M."/>
            <person name="Sanders J."/>
            <person name="Shea T."/>
            <person name="Howe W."/>
            <person name="Livny J."/>
            <person name="Cuomo C."/>
            <person name="Neafsey D."/>
            <person name="Birren B."/>
        </authorList>
    </citation>
    <scope>NUCLEOTIDE SEQUENCE [LARGE SCALE GENOMIC DNA]</scope>
    <source>
        <strain evidence="1 2">JM9A</strain>
    </source>
</reference>
<name>A0ABV0F1A7_9ENTE</name>
<keyword evidence="2" id="KW-1185">Reference proteome</keyword>
<dbReference type="RefSeq" id="WP_161870685.1">
    <property type="nucleotide sequence ID" value="NZ_MAEI02000001.1"/>
</dbReference>
<dbReference type="EMBL" id="MAEI02000001">
    <property type="protein sequence ID" value="MEO1781069.1"/>
    <property type="molecule type" value="Genomic_DNA"/>
</dbReference>
<dbReference type="InterPro" id="IPR013785">
    <property type="entry name" value="Aldolase_TIM"/>
</dbReference>
<evidence type="ECO:0000313" key="1">
    <source>
        <dbReference type="EMBL" id="MEO1781069.1"/>
    </source>
</evidence>
<accession>A0ABV0F1A7</accession>
<comment type="caution">
    <text evidence="1">The sequence shown here is derived from an EMBL/GenBank/DDBJ whole genome shotgun (WGS) entry which is preliminary data.</text>
</comment>
<reference evidence="2" key="1">
    <citation type="submission" date="2016-06" db="EMBL/GenBank/DDBJ databases">
        <title>Four novel species of enterococci isolated from chicken manure.</title>
        <authorList>
            <person name="Van Tyne D."/>
        </authorList>
    </citation>
    <scope>NUCLEOTIDE SEQUENCE [LARGE SCALE GENOMIC DNA]</scope>
    <source>
        <strain evidence="2">JM9A</strain>
    </source>
</reference>
<organism evidence="1 2">
    <name type="scientific">Enterococcus diestrammenae</name>
    <dbReference type="NCBI Taxonomy" id="1155073"/>
    <lineage>
        <taxon>Bacteria</taxon>
        <taxon>Bacillati</taxon>
        <taxon>Bacillota</taxon>
        <taxon>Bacilli</taxon>
        <taxon>Lactobacillales</taxon>
        <taxon>Enterococcaceae</taxon>
        <taxon>Enterococcus</taxon>
    </lineage>
</organism>
<sequence length="223" mass="24959">MKISDVVSLRILDPAMRDWELKDALTAARQQPGLQEIVVLPVHLRRAKQLLLGTDIRLGTVVDYPLGCGTVAKKAFEVGKSFQEGADFLELTVNGDALLQQPEMAAELERALTPLASAWGEIRTRVDSREITELTKIYLGRAMKEWGWPCLVLGQGTSIENAFHDATTIAYEGGDKLKLQINLERITPEDLQELVNRGVARVGLTRFEDLNLQQELRQIWPVD</sequence>
<protein>
    <submittedName>
        <fullName evidence="1">Deoxyribose-phosphate aldolase</fullName>
    </submittedName>
</protein>
<dbReference type="Gene3D" id="3.20.20.70">
    <property type="entry name" value="Aldolase class I"/>
    <property type="match status" value="1"/>
</dbReference>
<dbReference type="SUPFAM" id="SSF51569">
    <property type="entry name" value="Aldolase"/>
    <property type="match status" value="1"/>
</dbReference>
<gene>
    <name evidence="1" type="ORF">BAU18_000648</name>
</gene>
<proteinExistence type="predicted"/>
<evidence type="ECO:0000313" key="2">
    <source>
        <dbReference type="Proteomes" id="UP001429357"/>
    </source>
</evidence>
<dbReference type="Proteomes" id="UP001429357">
    <property type="component" value="Unassembled WGS sequence"/>
</dbReference>